<name>V4SS62_CITCL</name>
<dbReference type="Gene3D" id="1.10.150.650">
    <property type="match status" value="1"/>
</dbReference>
<proteinExistence type="predicted"/>
<protein>
    <submittedName>
        <fullName evidence="1">Uncharacterized protein</fullName>
    </submittedName>
</protein>
<dbReference type="InterPro" id="IPR052018">
    <property type="entry name" value="PHP_domain"/>
</dbReference>
<dbReference type="AlphaFoldDB" id="V4SS62"/>
<keyword evidence="2" id="KW-1185">Reference proteome</keyword>
<evidence type="ECO:0000313" key="1">
    <source>
        <dbReference type="EMBL" id="ESR41775.1"/>
    </source>
</evidence>
<dbReference type="EMBL" id="KI536861">
    <property type="protein sequence ID" value="ESR41775.1"/>
    <property type="molecule type" value="Genomic_DNA"/>
</dbReference>
<dbReference type="GO" id="GO:0035312">
    <property type="term" value="F:5'-3' DNA exonuclease activity"/>
    <property type="evidence" value="ECO:0007669"/>
    <property type="project" value="TreeGrafter"/>
</dbReference>
<reference evidence="1 2" key="1">
    <citation type="submission" date="2013-10" db="EMBL/GenBank/DDBJ databases">
        <authorList>
            <consortium name="International Citrus Genome Consortium"/>
            <person name="Jenkins J."/>
            <person name="Schmutz J."/>
            <person name="Prochnik S."/>
            <person name="Rokhsar D."/>
            <person name="Gmitter F."/>
            <person name="Ollitrault P."/>
            <person name="Machado M."/>
            <person name="Talon M."/>
            <person name="Wincker P."/>
            <person name="Jaillon O."/>
            <person name="Morgante M."/>
        </authorList>
    </citation>
    <scope>NUCLEOTIDE SEQUENCE</scope>
    <source>
        <strain evidence="2">cv. Clemenules</strain>
    </source>
</reference>
<dbReference type="InterPro" id="IPR016195">
    <property type="entry name" value="Pol/histidinol_Pase-like"/>
</dbReference>
<gene>
    <name evidence="1" type="ORF">CICLE_v10013528mg</name>
</gene>
<dbReference type="Proteomes" id="UP000030687">
    <property type="component" value="Unassembled WGS sequence"/>
</dbReference>
<accession>V4SS62</accession>
<dbReference type="STRING" id="85681.V4SS62"/>
<dbReference type="SUPFAM" id="SSF89550">
    <property type="entry name" value="PHP domain-like"/>
    <property type="match status" value="1"/>
</dbReference>
<evidence type="ECO:0000313" key="2">
    <source>
        <dbReference type="Proteomes" id="UP000030687"/>
    </source>
</evidence>
<dbReference type="PANTHER" id="PTHR42924">
    <property type="entry name" value="EXONUCLEASE"/>
    <property type="match status" value="1"/>
</dbReference>
<sequence>MVNCCCQFASDGEEQGFHRGIQEPVHILAYYSSYGPSKYEELENLLGNIRDGRFLRAKDMILKLNKLKLPLKWENVAKIAGKGVAPGRLHVAQSETCICRYLYDGGHAYSTGSQPLAEVAVELIHRTSGLAVLAHPWALKNPAAIIRKLKDVGLHRLEVYRSDGKLINNTDIIIRTKKLSDNCFSWWLTHHRHNLAEG</sequence>
<dbReference type="PANTHER" id="PTHR42924:SF3">
    <property type="entry name" value="POLYMERASE_HISTIDINOL PHOSPHATASE N-TERMINAL DOMAIN-CONTAINING PROTEIN"/>
    <property type="match status" value="1"/>
</dbReference>
<dbReference type="Gramene" id="ESR41775">
    <property type="protein sequence ID" value="ESR41775"/>
    <property type="gene ID" value="CICLE_v10013528mg"/>
</dbReference>
<dbReference type="Gene3D" id="3.20.20.140">
    <property type="entry name" value="Metal-dependent hydrolases"/>
    <property type="match status" value="1"/>
</dbReference>
<dbReference type="KEGG" id="cic:CICLE_v10013528mg"/>
<dbReference type="InParanoid" id="V4SS62"/>
<organism evidence="1 2">
    <name type="scientific">Citrus clementina</name>
    <name type="common">Clementine</name>
    <name type="synonym">Citrus deliciosa x Citrus sinensis</name>
    <dbReference type="NCBI Taxonomy" id="85681"/>
    <lineage>
        <taxon>Eukaryota</taxon>
        <taxon>Viridiplantae</taxon>
        <taxon>Streptophyta</taxon>
        <taxon>Embryophyta</taxon>
        <taxon>Tracheophyta</taxon>
        <taxon>Spermatophyta</taxon>
        <taxon>Magnoliopsida</taxon>
        <taxon>eudicotyledons</taxon>
        <taxon>Gunneridae</taxon>
        <taxon>Pentapetalae</taxon>
        <taxon>rosids</taxon>
        <taxon>malvids</taxon>
        <taxon>Sapindales</taxon>
        <taxon>Rutaceae</taxon>
        <taxon>Aurantioideae</taxon>
        <taxon>Citrus</taxon>
    </lineage>
</organism>
<dbReference type="eggNOG" id="ENOG502QUA5">
    <property type="taxonomic scope" value="Eukaryota"/>
</dbReference>
<dbReference type="GO" id="GO:0004534">
    <property type="term" value="F:5'-3' RNA exonuclease activity"/>
    <property type="evidence" value="ECO:0007669"/>
    <property type="project" value="TreeGrafter"/>
</dbReference>